<dbReference type="OrthoDB" id="5871426at2759"/>
<accession>A0A183G447</accession>
<reference evidence="4" key="2">
    <citation type="submission" date="2019-09" db="UniProtKB">
        <authorList>
            <consortium name="WormBaseParasite"/>
        </authorList>
    </citation>
    <scope>IDENTIFICATION</scope>
</reference>
<proteinExistence type="predicted"/>
<sequence length="236" mass="26168">MPSVTVPEARPHFPVLYQVVSRGPGQGLTLEAKDFFIMGLDRMELHLIKLDQFATNVVKNTRGFDRTLVSVKDFVWVYSVEPTLAALRDHATVLRQARTTKATVLDNATAFFFRVKEFAFVTPPQSSRRVYGVTLSLTRHHNSTKAIRIAFEMRQRLSRSRLPSAISLSTTPEKTSCDSARPPERVDSDSVFREASVEGSSGATLLVDPFVRPRTPAGGTPPVEGLQAHSRRTGMA</sequence>
<feature type="compositionally biased region" description="Basic and acidic residues" evidence="1">
    <location>
        <begin position="181"/>
        <end position="196"/>
    </location>
</feature>
<feature type="region of interest" description="Disordered" evidence="1">
    <location>
        <begin position="162"/>
        <end position="236"/>
    </location>
</feature>
<dbReference type="WBParaSite" id="HPBE_0001625401-mRNA-1">
    <property type="protein sequence ID" value="HPBE_0001625401-mRNA-1"/>
    <property type="gene ID" value="HPBE_0001625401"/>
</dbReference>
<protein>
    <submittedName>
        <fullName evidence="4">Gag protein</fullName>
    </submittedName>
</protein>
<dbReference type="EMBL" id="UZAH01029312">
    <property type="protein sequence ID" value="VDP05380.1"/>
    <property type="molecule type" value="Genomic_DNA"/>
</dbReference>
<evidence type="ECO:0000256" key="1">
    <source>
        <dbReference type="SAM" id="MobiDB-lite"/>
    </source>
</evidence>
<dbReference type="AlphaFoldDB" id="A0A183G447"/>
<gene>
    <name evidence="2" type="ORF">HPBE_LOCUS16253</name>
</gene>
<organism evidence="3 4">
    <name type="scientific">Heligmosomoides polygyrus</name>
    <name type="common">Parasitic roundworm</name>
    <dbReference type="NCBI Taxonomy" id="6339"/>
    <lineage>
        <taxon>Eukaryota</taxon>
        <taxon>Metazoa</taxon>
        <taxon>Ecdysozoa</taxon>
        <taxon>Nematoda</taxon>
        <taxon>Chromadorea</taxon>
        <taxon>Rhabditida</taxon>
        <taxon>Rhabditina</taxon>
        <taxon>Rhabditomorpha</taxon>
        <taxon>Strongyloidea</taxon>
        <taxon>Heligmosomidae</taxon>
        <taxon>Heligmosomoides</taxon>
    </lineage>
</organism>
<evidence type="ECO:0000313" key="4">
    <source>
        <dbReference type="WBParaSite" id="HPBE_0001625401-mRNA-1"/>
    </source>
</evidence>
<evidence type="ECO:0000313" key="3">
    <source>
        <dbReference type="Proteomes" id="UP000050761"/>
    </source>
</evidence>
<name>A0A183G447_HELPZ</name>
<dbReference type="Proteomes" id="UP000050761">
    <property type="component" value="Unassembled WGS sequence"/>
</dbReference>
<keyword evidence="3" id="KW-1185">Reference proteome</keyword>
<feature type="compositionally biased region" description="Polar residues" evidence="1">
    <location>
        <begin position="166"/>
        <end position="178"/>
    </location>
</feature>
<evidence type="ECO:0000313" key="2">
    <source>
        <dbReference type="EMBL" id="VDP05380.1"/>
    </source>
</evidence>
<reference evidence="2 3" key="1">
    <citation type="submission" date="2018-11" db="EMBL/GenBank/DDBJ databases">
        <authorList>
            <consortium name="Pathogen Informatics"/>
        </authorList>
    </citation>
    <scope>NUCLEOTIDE SEQUENCE [LARGE SCALE GENOMIC DNA]</scope>
</reference>
<accession>A0A3P8AMQ6</accession>